<dbReference type="SMART" id="SM01110">
    <property type="entry name" value="Cutinase"/>
    <property type="match status" value="1"/>
</dbReference>
<reference evidence="4 5" key="1">
    <citation type="journal article" date="2015" name="BMC Genomics">
        <title>The genome of the truffle-parasite Tolypocladium ophioglossoides and the evolution of antifungal peptaibiotics.</title>
        <authorList>
            <person name="Quandt C.A."/>
            <person name="Bushley K.E."/>
            <person name="Spatafora J.W."/>
        </authorList>
    </citation>
    <scope>NUCLEOTIDE SEQUENCE [LARGE SCALE GENOMIC DNA]</scope>
    <source>
        <strain evidence="4 5">CBS 100239</strain>
    </source>
</reference>
<feature type="region of interest" description="Disordered" evidence="3">
    <location>
        <begin position="1"/>
        <end position="34"/>
    </location>
</feature>
<keyword evidence="1" id="KW-0378">Hydrolase</keyword>
<name>A0A0L0N076_TOLOC</name>
<dbReference type="AlphaFoldDB" id="A0A0L0N076"/>
<evidence type="ECO:0000256" key="3">
    <source>
        <dbReference type="SAM" id="MobiDB-lite"/>
    </source>
</evidence>
<dbReference type="PANTHER" id="PTHR33630">
    <property type="entry name" value="CUTINASE RV1984C-RELATED-RELATED"/>
    <property type="match status" value="1"/>
</dbReference>
<evidence type="ECO:0000313" key="4">
    <source>
        <dbReference type="EMBL" id="KND87502.1"/>
    </source>
</evidence>
<dbReference type="SUPFAM" id="SSF53474">
    <property type="entry name" value="alpha/beta-Hydrolases"/>
    <property type="match status" value="1"/>
</dbReference>
<dbReference type="Gene3D" id="3.40.50.1820">
    <property type="entry name" value="alpha/beta hydrolase"/>
    <property type="match status" value="1"/>
</dbReference>
<evidence type="ECO:0000256" key="2">
    <source>
        <dbReference type="ARBA" id="ARBA00023157"/>
    </source>
</evidence>
<dbReference type="STRING" id="1163406.A0A0L0N076"/>
<evidence type="ECO:0000256" key="1">
    <source>
        <dbReference type="ARBA" id="ARBA00022801"/>
    </source>
</evidence>
<dbReference type="EMBL" id="LFRF01000035">
    <property type="protein sequence ID" value="KND87502.1"/>
    <property type="molecule type" value="Genomic_DNA"/>
</dbReference>
<evidence type="ECO:0000313" key="5">
    <source>
        <dbReference type="Proteomes" id="UP000036947"/>
    </source>
</evidence>
<dbReference type="Proteomes" id="UP000036947">
    <property type="component" value="Unassembled WGS sequence"/>
</dbReference>
<dbReference type="GO" id="GO:0052689">
    <property type="term" value="F:carboxylic ester hydrolase activity"/>
    <property type="evidence" value="ECO:0007669"/>
    <property type="project" value="UniProtKB-ARBA"/>
</dbReference>
<keyword evidence="2" id="KW-1015">Disulfide bond</keyword>
<dbReference type="InterPro" id="IPR000675">
    <property type="entry name" value="Cutinase/axe"/>
</dbReference>
<sequence length="343" mass="34023">MRLACASHAPRAAYSPASLPSPPPPSSGAALGTSGLTTATTQHHGHAGFIVCTSTMRGITTTAVALLAAAQNTAVCAPGLHIVVARGTGEPQGAGVTGLLADRIAAQVQGSAVAPLDYPATFTDPNYDASVAAGTKAMQAALDNYTAACPGAKVAVMGYSQGAHLSMDAICGGAGDGFDTAAPLAVSEVDGNVVAIVLFGDPTHRANTTYDRGTSIKNGVFQRSNASVAACTRYADRLVSYCDTGDVYFDAGQDKKVHSSYVQKYGDDIVEYVVAKYSGAGNATATTPASAASGSATASGTRAAPTTAAAATAAAAAAAASGRVVGGLYLGVPLAMLAIFQAL</sequence>
<dbReference type="OrthoDB" id="2586582at2759"/>
<dbReference type="PANTHER" id="PTHR33630:SF9">
    <property type="entry name" value="CUTINASE 4"/>
    <property type="match status" value="1"/>
</dbReference>
<comment type="caution">
    <text evidence="4">The sequence shown here is derived from an EMBL/GenBank/DDBJ whole genome shotgun (WGS) entry which is preliminary data.</text>
</comment>
<keyword evidence="5" id="KW-1185">Reference proteome</keyword>
<dbReference type="Pfam" id="PF01083">
    <property type="entry name" value="Cutinase"/>
    <property type="match status" value="1"/>
</dbReference>
<dbReference type="InterPro" id="IPR029058">
    <property type="entry name" value="AB_hydrolase_fold"/>
</dbReference>
<accession>A0A0L0N076</accession>
<organism evidence="4 5">
    <name type="scientific">Tolypocladium ophioglossoides (strain CBS 100239)</name>
    <name type="common">Snaketongue truffleclub</name>
    <name type="synonym">Elaphocordyceps ophioglossoides</name>
    <dbReference type="NCBI Taxonomy" id="1163406"/>
    <lineage>
        <taxon>Eukaryota</taxon>
        <taxon>Fungi</taxon>
        <taxon>Dikarya</taxon>
        <taxon>Ascomycota</taxon>
        <taxon>Pezizomycotina</taxon>
        <taxon>Sordariomycetes</taxon>
        <taxon>Hypocreomycetidae</taxon>
        <taxon>Hypocreales</taxon>
        <taxon>Ophiocordycipitaceae</taxon>
        <taxon>Tolypocladium</taxon>
    </lineage>
</organism>
<gene>
    <name evidence="4" type="ORF">TOPH_07803</name>
</gene>
<protein>
    <submittedName>
        <fullName evidence="4">Acetylxylan esterase 2</fullName>
    </submittedName>
</protein>
<proteinExistence type="predicted"/>